<proteinExistence type="predicted"/>
<dbReference type="Proteomes" id="UP000291236">
    <property type="component" value="Chromosome"/>
</dbReference>
<sequence>MTHAPIPCANHDAKIAFVFRASKLFDVTINASRTPQKSAKKIIFYIRRAN</sequence>
<keyword evidence="2" id="KW-1185">Reference proteome</keyword>
<organism evidence="1 2">
    <name type="scientific">Fluviispira sanaruensis</name>
    <dbReference type="NCBI Taxonomy" id="2493639"/>
    <lineage>
        <taxon>Bacteria</taxon>
        <taxon>Pseudomonadati</taxon>
        <taxon>Bdellovibrionota</taxon>
        <taxon>Oligoflexia</taxon>
        <taxon>Silvanigrellales</taxon>
        <taxon>Silvanigrellaceae</taxon>
        <taxon>Fluviispira</taxon>
    </lineage>
</organism>
<reference evidence="1 2" key="1">
    <citation type="submission" date="2018-12" db="EMBL/GenBank/DDBJ databases">
        <title>Rubrispira sanarue gen. nov., sp., nov., a member of the order Silvanigrellales, isolated from a brackish lake in Hamamatsu Japan.</title>
        <authorList>
            <person name="Maejima Y."/>
            <person name="Iino T."/>
            <person name="Muraguchi Y."/>
            <person name="Fukuda K."/>
            <person name="Nojiri H."/>
            <person name="Ohkuma M."/>
            <person name="Moriuchi R."/>
            <person name="Dohra H."/>
            <person name="Kimbara K."/>
            <person name="Shintani M."/>
        </authorList>
    </citation>
    <scope>NUCLEOTIDE SEQUENCE [LARGE SCALE GENOMIC DNA]</scope>
    <source>
        <strain evidence="1 2">RF1110005</strain>
    </source>
</reference>
<gene>
    <name evidence="1" type="ORF">JCM31447_04340</name>
</gene>
<dbReference type="KEGG" id="sbf:JCM31447_04340"/>
<dbReference type="AlphaFoldDB" id="A0A4V0P250"/>
<name>A0A4V0P250_FLUSA</name>
<evidence type="ECO:0000313" key="2">
    <source>
        <dbReference type="Proteomes" id="UP000291236"/>
    </source>
</evidence>
<evidence type="ECO:0000313" key="1">
    <source>
        <dbReference type="EMBL" id="BBH51997.1"/>
    </source>
</evidence>
<dbReference type="EMBL" id="AP019368">
    <property type="protein sequence ID" value="BBH51997.1"/>
    <property type="molecule type" value="Genomic_DNA"/>
</dbReference>
<accession>A0A4V0P250</accession>
<protein>
    <submittedName>
        <fullName evidence="1">Uncharacterized protein</fullName>
    </submittedName>
</protein>